<dbReference type="EMBL" id="CM042014">
    <property type="protein sequence ID" value="KAI3722154.1"/>
    <property type="molecule type" value="Genomic_DNA"/>
</dbReference>
<sequence length="70" mass="8046">MANEASPMEGTLRPFDILSLIRFKNAMIIYFLTLCRHISFFPRPRLESNCKHALFLSSSNSHHTSHDPSL</sequence>
<organism evidence="1 2">
    <name type="scientific">Cichorium intybus</name>
    <name type="common">Chicory</name>
    <dbReference type="NCBI Taxonomy" id="13427"/>
    <lineage>
        <taxon>Eukaryota</taxon>
        <taxon>Viridiplantae</taxon>
        <taxon>Streptophyta</taxon>
        <taxon>Embryophyta</taxon>
        <taxon>Tracheophyta</taxon>
        <taxon>Spermatophyta</taxon>
        <taxon>Magnoliopsida</taxon>
        <taxon>eudicotyledons</taxon>
        <taxon>Gunneridae</taxon>
        <taxon>Pentapetalae</taxon>
        <taxon>asterids</taxon>
        <taxon>campanulids</taxon>
        <taxon>Asterales</taxon>
        <taxon>Asteraceae</taxon>
        <taxon>Cichorioideae</taxon>
        <taxon>Cichorieae</taxon>
        <taxon>Cichoriinae</taxon>
        <taxon>Cichorium</taxon>
    </lineage>
</organism>
<reference evidence="2" key="1">
    <citation type="journal article" date="2022" name="Mol. Ecol. Resour.">
        <title>The genomes of chicory, endive, great burdock and yacon provide insights into Asteraceae palaeo-polyploidization history and plant inulin production.</title>
        <authorList>
            <person name="Fan W."/>
            <person name="Wang S."/>
            <person name="Wang H."/>
            <person name="Wang A."/>
            <person name="Jiang F."/>
            <person name="Liu H."/>
            <person name="Zhao H."/>
            <person name="Xu D."/>
            <person name="Zhang Y."/>
        </authorList>
    </citation>
    <scope>NUCLEOTIDE SEQUENCE [LARGE SCALE GENOMIC DNA]</scope>
    <source>
        <strain evidence="2">cv. Punajuju</strain>
    </source>
</reference>
<protein>
    <submittedName>
        <fullName evidence="1">Uncharacterized protein</fullName>
    </submittedName>
</protein>
<dbReference type="Proteomes" id="UP001055811">
    <property type="component" value="Linkage Group LG06"/>
</dbReference>
<gene>
    <name evidence="1" type="ORF">L2E82_33182</name>
</gene>
<evidence type="ECO:0000313" key="1">
    <source>
        <dbReference type="EMBL" id="KAI3722154.1"/>
    </source>
</evidence>
<comment type="caution">
    <text evidence="1">The sequence shown here is derived from an EMBL/GenBank/DDBJ whole genome shotgun (WGS) entry which is preliminary data.</text>
</comment>
<name>A0ACB9BJU0_CICIN</name>
<accession>A0ACB9BJU0</accession>
<reference evidence="1 2" key="2">
    <citation type="journal article" date="2022" name="Mol. Ecol. Resour.">
        <title>The genomes of chicory, endive, great burdock and yacon provide insights into Asteraceae paleo-polyploidization history and plant inulin production.</title>
        <authorList>
            <person name="Fan W."/>
            <person name="Wang S."/>
            <person name="Wang H."/>
            <person name="Wang A."/>
            <person name="Jiang F."/>
            <person name="Liu H."/>
            <person name="Zhao H."/>
            <person name="Xu D."/>
            <person name="Zhang Y."/>
        </authorList>
    </citation>
    <scope>NUCLEOTIDE SEQUENCE [LARGE SCALE GENOMIC DNA]</scope>
    <source>
        <strain evidence="2">cv. Punajuju</strain>
        <tissue evidence="1">Leaves</tissue>
    </source>
</reference>
<evidence type="ECO:0000313" key="2">
    <source>
        <dbReference type="Proteomes" id="UP001055811"/>
    </source>
</evidence>
<proteinExistence type="predicted"/>
<keyword evidence="2" id="KW-1185">Reference proteome</keyword>